<evidence type="ECO:0000256" key="5">
    <source>
        <dbReference type="ARBA" id="ARBA00022989"/>
    </source>
</evidence>
<dbReference type="PIRSF" id="PIRSF006060">
    <property type="entry name" value="AA_transporter"/>
    <property type="match status" value="1"/>
</dbReference>
<feature type="transmembrane region" description="Helical" evidence="7">
    <location>
        <begin position="447"/>
        <end position="469"/>
    </location>
</feature>
<feature type="transmembrane region" description="Helical" evidence="7">
    <location>
        <begin position="181"/>
        <end position="202"/>
    </location>
</feature>
<keyword evidence="4" id="KW-0029">Amino-acid transport</keyword>
<evidence type="ECO:0000256" key="1">
    <source>
        <dbReference type="ARBA" id="ARBA00004141"/>
    </source>
</evidence>
<dbReference type="InterPro" id="IPR004841">
    <property type="entry name" value="AA-permease/SLC12A_dom"/>
</dbReference>
<dbReference type="STRING" id="1448318.A0A319DS62"/>
<keyword evidence="10" id="KW-1185">Reference proteome</keyword>
<feature type="domain" description="Amino acid permease/ SLC12A" evidence="8">
    <location>
        <begin position="42"/>
        <end position="497"/>
    </location>
</feature>
<dbReference type="Gene3D" id="1.20.1740.10">
    <property type="entry name" value="Amino acid/polyamine transporter I"/>
    <property type="match status" value="1"/>
</dbReference>
<accession>A0A319DS62</accession>
<evidence type="ECO:0000256" key="6">
    <source>
        <dbReference type="ARBA" id="ARBA00023136"/>
    </source>
</evidence>
<feature type="transmembrane region" description="Helical" evidence="7">
    <location>
        <begin position="45"/>
        <end position="67"/>
    </location>
</feature>
<keyword evidence="6 7" id="KW-0472">Membrane</keyword>
<dbReference type="InterPro" id="IPR050524">
    <property type="entry name" value="APC_YAT"/>
</dbReference>
<proteinExistence type="predicted"/>
<organism evidence="9 10">
    <name type="scientific">Aspergillus sclerotiicarbonarius (strain CBS 121057 / IBT 28362)</name>
    <dbReference type="NCBI Taxonomy" id="1448318"/>
    <lineage>
        <taxon>Eukaryota</taxon>
        <taxon>Fungi</taxon>
        <taxon>Dikarya</taxon>
        <taxon>Ascomycota</taxon>
        <taxon>Pezizomycotina</taxon>
        <taxon>Eurotiomycetes</taxon>
        <taxon>Eurotiomycetidae</taxon>
        <taxon>Eurotiales</taxon>
        <taxon>Aspergillaceae</taxon>
        <taxon>Aspergillus</taxon>
        <taxon>Aspergillus subgen. Circumdati</taxon>
    </lineage>
</organism>
<evidence type="ECO:0000259" key="8">
    <source>
        <dbReference type="Pfam" id="PF00324"/>
    </source>
</evidence>
<dbReference type="OrthoDB" id="3900342at2759"/>
<feature type="transmembrane region" description="Helical" evidence="7">
    <location>
        <begin position="475"/>
        <end position="494"/>
    </location>
</feature>
<feature type="transmembrane region" description="Helical" evidence="7">
    <location>
        <begin position="275"/>
        <end position="293"/>
    </location>
</feature>
<dbReference type="Pfam" id="PF00324">
    <property type="entry name" value="AA_permease"/>
    <property type="match status" value="1"/>
</dbReference>
<feature type="transmembrane region" description="Helical" evidence="7">
    <location>
        <begin position="327"/>
        <end position="346"/>
    </location>
</feature>
<evidence type="ECO:0000256" key="4">
    <source>
        <dbReference type="ARBA" id="ARBA00022970"/>
    </source>
</evidence>
<keyword evidence="5 7" id="KW-1133">Transmembrane helix</keyword>
<sequence>MTKNPDTTDKPVDVLDCTPSYAEGQILPNDAIHTQRGIKSRHAQMMAIGGTIGTGLFVGVGEVLALAGPANILLAYIAICIIVYAIITATNEINTYLPFSGCSMAAYGTRFVSPSLGFAMGLLYWYSFGILVAYEVTAAALVIDYWPNSVPIAVWITIMLIVVVGLNIFPVKVYGETEFWFASLKVFLIIGLLILSFVLFWGGGPDHARLGFHYWKHPGAFNTYLVSGNTGRFCAFLYTLCYSVFSFNFAPELLVLAAGEMRNPRKNLPRAAKQYFYRLIIFYILGVLAIGVICPSNASGLTTGSGVAASPWVIAIKRAGIHGLDSVVNAVIITSAWSSANSYLYMSCRTLYSLAKAGSAPAIFTRCNRHGVPYYAVLVSSLFALLAYMDCSAGASTAFNWFVNVTNTAGFTSWTCCGIIFLRFRAACKAQGLEGKDLPYRSSLQPWMGIIATAVCPILLLCNGFEVFFHGEWSISGFLTSYVGLFVFVAVYSAHRIVRWRDGWTIPSEQVDLVSGLDEVEALSEETTEKKGFWRRVWD</sequence>
<feature type="transmembrane region" description="Helical" evidence="7">
    <location>
        <begin position="73"/>
        <end position="90"/>
    </location>
</feature>
<protein>
    <recommendedName>
        <fullName evidence="8">Amino acid permease/ SLC12A domain-containing protein</fullName>
    </recommendedName>
</protein>
<reference evidence="9 10" key="1">
    <citation type="submission" date="2018-02" db="EMBL/GenBank/DDBJ databases">
        <title>The genomes of Aspergillus section Nigri reveals drivers in fungal speciation.</title>
        <authorList>
            <consortium name="DOE Joint Genome Institute"/>
            <person name="Vesth T.C."/>
            <person name="Nybo J."/>
            <person name="Theobald S."/>
            <person name="Brandl J."/>
            <person name="Frisvad J.C."/>
            <person name="Nielsen K.F."/>
            <person name="Lyhne E.K."/>
            <person name="Kogle M.E."/>
            <person name="Kuo A."/>
            <person name="Riley R."/>
            <person name="Clum A."/>
            <person name="Nolan M."/>
            <person name="Lipzen A."/>
            <person name="Salamov A."/>
            <person name="Henrissat B."/>
            <person name="Wiebenga A."/>
            <person name="De vries R.P."/>
            <person name="Grigoriev I.V."/>
            <person name="Mortensen U.H."/>
            <person name="Andersen M.R."/>
            <person name="Baker S.E."/>
        </authorList>
    </citation>
    <scope>NUCLEOTIDE SEQUENCE [LARGE SCALE GENOMIC DNA]</scope>
    <source>
        <strain evidence="9 10">CBS 121057</strain>
    </source>
</reference>
<dbReference type="FunFam" id="1.20.1740.10:FF:000006">
    <property type="entry name" value="General amino acid permease"/>
    <property type="match status" value="1"/>
</dbReference>
<name>A0A319DS62_ASPSB</name>
<gene>
    <name evidence="9" type="ORF">BO78DRAFT_434390</name>
</gene>
<dbReference type="Proteomes" id="UP000248423">
    <property type="component" value="Unassembled WGS sequence"/>
</dbReference>
<evidence type="ECO:0000313" key="10">
    <source>
        <dbReference type="Proteomes" id="UP000248423"/>
    </source>
</evidence>
<dbReference type="PANTHER" id="PTHR43341:SF38">
    <property type="entry name" value="PROLINE TRANSPORTER (EUROFUNG)"/>
    <property type="match status" value="1"/>
</dbReference>
<dbReference type="GO" id="GO:0016020">
    <property type="term" value="C:membrane"/>
    <property type="evidence" value="ECO:0007669"/>
    <property type="project" value="UniProtKB-SubCell"/>
</dbReference>
<feature type="transmembrane region" description="Helical" evidence="7">
    <location>
        <begin position="152"/>
        <end position="169"/>
    </location>
</feature>
<dbReference type="EMBL" id="KZ826451">
    <property type="protein sequence ID" value="PYI00442.1"/>
    <property type="molecule type" value="Genomic_DNA"/>
</dbReference>
<dbReference type="GO" id="GO:0015171">
    <property type="term" value="F:amino acid transmembrane transporter activity"/>
    <property type="evidence" value="ECO:0007669"/>
    <property type="project" value="TreeGrafter"/>
</dbReference>
<keyword evidence="2" id="KW-0813">Transport</keyword>
<dbReference type="AlphaFoldDB" id="A0A319DS62"/>
<dbReference type="PANTHER" id="PTHR43341">
    <property type="entry name" value="AMINO ACID PERMEASE"/>
    <property type="match status" value="1"/>
</dbReference>
<evidence type="ECO:0000256" key="3">
    <source>
        <dbReference type="ARBA" id="ARBA00022692"/>
    </source>
</evidence>
<feature type="transmembrane region" description="Helical" evidence="7">
    <location>
        <begin position="123"/>
        <end position="146"/>
    </location>
</feature>
<evidence type="ECO:0000256" key="7">
    <source>
        <dbReference type="SAM" id="Phobius"/>
    </source>
</evidence>
<dbReference type="VEuPathDB" id="FungiDB:BO78DRAFT_434390"/>
<comment type="subcellular location">
    <subcellularLocation>
        <location evidence="1">Membrane</location>
        <topology evidence="1">Multi-pass membrane protein</topology>
    </subcellularLocation>
</comment>
<evidence type="ECO:0000313" key="9">
    <source>
        <dbReference type="EMBL" id="PYI00442.1"/>
    </source>
</evidence>
<evidence type="ECO:0000256" key="2">
    <source>
        <dbReference type="ARBA" id="ARBA00022448"/>
    </source>
</evidence>
<feature type="transmembrane region" description="Helical" evidence="7">
    <location>
        <begin position="372"/>
        <end position="389"/>
    </location>
</feature>
<keyword evidence="3 7" id="KW-0812">Transmembrane</keyword>
<feature type="transmembrane region" description="Helical" evidence="7">
    <location>
        <begin position="235"/>
        <end position="255"/>
    </location>
</feature>
<feature type="transmembrane region" description="Helical" evidence="7">
    <location>
        <begin position="401"/>
        <end position="426"/>
    </location>
</feature>